<dbReference type="Proteomes" id="UP000076532">
    <property type="component" value="Unassembled WGS sequence"/>
</dbReference>
<sequence>MAVVVHSRLVSRSWGAITPTVSLSNGTSMMYGSLVAEGLQWQSSGILLKGGCSPAVQYITDCYQLQLGSNTTAQLDPGSSTPRQRIEFETPKQGDGTSWHYTWRSYYQSNDLGSTTFFHIMQIFSAAEANPAFFLDILKQGVSFKDVQAGRVVATTSVATILATPLQHSLQVTYGPTGSIKYSITNSRTGASILQYSEPLGSVGAGGN</sequence>
<dbReference type="AlphaFoldDB" id="A0A166UYZ8"/>
<keyword evidence="2" id="KW-1185">Reference proteome</keyword>
<protein>
    <submittedName>
        <fullName evidence="1">Uncharacterized protein</fullName>
    </submittedName>
</protein>
<dbReference type="OrthoDB" id="2538281at2759"/>
<reference evidence="1 2" key="1">
    <citation type="journal article" date="2016" name="Mol. Biol. Evol.">
        <title>Comparative Genomics of Early-Diverging Mushroom-Forming Fungi Provides Insights into the Origins of Lignocellulose Decay Capabilities.</title>
        <authorList>
            <person name="Nagy L.G."/>
            <person name="Riley R."/>
            <person name="Tritt A."/>
            <person name="Adam C."/>
            <person name="Daum C."/>
            <person name="Floudas D."/>
            <person name="Sun H."/>
            <person name="Yadav J.S."/>
            <person name="Pangilinan J."/>
            <person name="Larsson K.H."/>
            <person name="Matsuura K."/>
            <person name="Barry K."/>
            <person name="Labutti K."/>
            <person name="Kuo R."/>
            <person name="Ohm R.A."/>
            <person name="Bhattacharya S.S."/>
            <person name="Shirouzu T."/>
            <person name="Yoshinaga Y."/>
            <person name="Martin F.M."/>
            <person name="Grigoriev I.V."/>
            <person name="Hibbett D.S."/>
        </authorList>
    </citation>
    <scope>NUCLEOTIDE SEQUENCE [LARGE SCALE GENOMIC DNA]</scope>
    <source>
        <strain evidence="1 2">CBS 109695</strain>
    </source>
</reference>
<organism evidence="1 2">
    <name type="scientific">Athelia psychrophila</name>
    <dbReference type="NCBI Taxonomy" id="1759441"/>
    <lineage>
        <taxon>Eukaryota</taxon>
        <taxon>Fungi</taxon>
        <taxon>Dikarya</taxon>
        <taxon>Basidiomycota</taxon>
        <taxon>Agaricomycotina</taxon>
        <taxon>Agaricomycetes</taxon>
        <taxon>Agaricomycetidae</taxon>
        <taxon>Atheliales</taxon>
        <taxon>Atheliaceae</taxon>
        <taxon>Athelia</taxon>
    </lineage>
</organism>
<proteinExistence type="predicted"/>
<dbReference type="EMBL" id="KV417486">
    <property type="protein sequence ID" value="KZP32176.1"/>
    <property type="molecule type" value="Genomic_DNA"/>
</dbReference>
<accession>A0A166UYZ8</accession>
<evidence type="ECO:0000313" key="1">
    <source>
        <dbReference type="EMBL" id="KZP32176.1"/>
    </source>
</evidence>
<name>A0A166UYZ8_9AGAM</name>
<evidence type="ECO:0000313" key="2">
    <source>
        <dbReference type="Proteomes" id="UP000076532"/>
    </source>
</evidence>
<gene>
    <name evidence="1" type="ORF">FIBSPDRAFT_848533</name>
</gene>